<protein>
    <submittedName>
        <fullName evidence="2">Uncharacterized protein</fullName>
    </submittedName>
</protein>
<sequence>MAQKASAAQKAIKPRSTVDRPESTWLQKVTEEHYRGPRTRSN</sequence>
<proteinExistence type="predicted"/>
<comment type="caution">
    <text evidence="2">The sequence shown here is derived from an EMBL/GenBank/DDBJ whole genome shotgun (WGS) entry which is preliminary data.</text>
</comment>
<evidence type="ECO:0000256" key="1">
    <source>
        <dbReference type="SAM" id="MobiDB-lite"/>
    </source>
</evidence>
<evidence type="ECO:0000313" key="3">
    <source>
        <dbReference type="Proteomes" id="UP001501759"/>
    </source>
</evidence>
<name>A0ABP9JND9_9ACTN</name>
<dbReference type="RefSeq" id="WP_345658498.1">
    <property type="nucleotide sequence ID" value="NZ_BAABKB010000047.1"/>
</dbReference>
<evidence type="ECO:0000313" key="2">
    <source>
        <dbReference type="EMBL" id="GAA5038068.1"/>
    </source>
</evidence>
<dbReference type="Proteomes" id="UP001501759">
    <property type="component" value="Unassembled WGS sequence"/>
</dbReference>
<feature type="compositionally biased region" description="Low complexity" evidence="1">
    <location>
        <begin position="1"/>
        <end position="11"/>
    </location>
</feature>
<reference evidence="3" key="1">
    <citation type="journal article" date="2019" name="Int. J. Syst. Evol. Microbiol.">
        <title>The Global Catalogue of Microorganisms (GCM) 10K type strain sequencing project: providing services to taxonomists for standard genome sequencing and annotation.</title>
        <authorList>
            <consortium name="The Broad Institute Genomics Platform"/>
            <consortium name="The Broad Institute Genome Sequencing Center for Infectious Disease"/>
            <person name="Wu L."/>
            <person name="Ma J."/>
        </authorList>
    </citation>
    <scope>NUCLEOTIDE SEQUENCE [LARGE SCALE GENOMIC DNA]</scope>
    <source>
        <strain evidence="3">JCM 18409</strain>
    </source>
</reference>
<accession>A0ABP9JND9</accession>
<organism evidence="2 3">
    <name type="scientific">Streptomyces siamensis</name>
    <dbReference type="NCBI Taxonomy" id="1274986"/>
    <lineage>
        <taxon>Bacteria</taxon>
        <taxon>Bacillati</taxon>
        <taxon>Actinomycetota</taxon>
        <taxon>Actinomycetes</taxon>
        <taxon>Kitasatosporales</taxon>
        <taxon>Streptomycetaceae</taxon>
        <taxon>Streptomyces</taxon>
    </lineage>
</organism>
<gene>
    <name evidence="2" type="ORF">GCM10023335_86940</name>
</gene>
<dbReference type="EMBL" id="BAABKB010000047">
    <property type="protein sequence ID" value="GAA5038068.1"/>
    <property type="molecule type" value="Genomic_DNA"/>
</dbReference>
<feature type="region of interest" description="Disordered" evidence="1">
    <location>
        <begin position="1"/>
        <end position="42"/>
    </location>
</feature>
<keyword evidence="3" id="KW-1185">Reference proteome</keyword>